<dbReference type="SFLD" id="SFLDG01082">
    <property type="entry name" value="B12-binding_domain_containing"/>
    <property type="match status" value="1"/>
</dbReference>
<evidence type="ECO:0000259" key="6">
    <source>
        <dbReference type="PROSITE" id="PS51332"/>
    </source>
</evidence>
<dbReference type="InterPro" id="IPR051198">
    <property type="entry name" value="BchE-like"/>
</dbReference>
<protein>
    <submittedName>
        <fullName evidence="8">Radical SAM superfamily enzyme YgiQ (UPF0313 family)</fullName>
    </submittedName>
</protein>
<reference evidence="8" key="1">
    <citation type="submission" date="2020-11" db="EMBL/GenBank/DDBJ databases">
        <title>Sequencing the genomes of 1000 actinobacteria strains.</title>
        <authorList>
            <person name="Klenk H.-P."/>
        </authorList>
    </citation>
    <scope>NUCLEOTIDE SEQUENCE</scope>
    <source>
        <strain evidence="8">DSM 45356</strain>
    </source>
</reference>
<keyword evidence="2" id="KW-0949">S-adenosyl-L-methionine</keyword>
<comment type="caution">
    <text evidence="8">The sequence shown here is derived from an EMBL/GenBank/DDBJ whole genome shotgun (WGS) entry which is preliminary data.</text>
</comment>
<dbReference type="EMBL" id="JADOUF010000001">
    <property type="protein sequence ID" value="MBG6134241.1"/>
    <property type="molecule type" value="Genomic_DNA"/>
</dbReference>
<sequence>MIVQQGVWDMPLESMPLAAGYLKAAALSDDDIAAAASIDIANFRGGLSIADMALELFQDTVPDVMAFSVMGWNARAFGELAKAFKQLNPEGWVVFGGPHVAHQAQDVLPAYPGVDIIVNGEGEWVFRDLLRAWMAGDPMDNLSEIGGISFRGTAGIETTPEQPRIEDLDEIPSPILTGAIPLTDDAGQFRYDVALMETNRGCPYKCSFCYWGGAVGQKVRSFSMDRLRQELEVLGRLQVHTVVLCDANFGMLAADLEFVQCLIEVRSKYGYPRALDTSWAKNKSATFFEIVKLMKSSGLASSFTLALQTLDDGALESMNRRNMKVNAWESLVQWLNAEGLDCYAELIWGAPGETVESFMKGYDRLARWVSRIAVYPMLLLPNTDYVNKRDLFGFKTVRGTTDDFEYLIASDTMSVAENAAMQPFLFWARVLGENAVLRHVWLPLLELGDVSQSTVVLSFVRWLGVTNSPEAAQLRAMSAKDATESFGAVLTMIFATAGGRSLLESWWRDAIRPLLPEELTWAIDEVFRYDLLTMPLCGPLPELTEQPRATVVRGQWRDGHHYIRPDVDFKLNVPELLASLRDGGTDEVVPSLWSTDIRYLVGAENVVGSTNHETFMHYMGRPVPRSEWLAMADGT</sequence>
<evidence type="ECO:0000259" key="7">
    <source>
        <dbReference type="PROSITE" id="PS51918"/>
    </source>
</evidence>
<dbReference type="InterPro" id="IPR034466">
    <property type="entry name" value="Methyltransferase_Class_B"/>
</dbReference>
<dbReference type="Pfam" id="PF02310">
    <property type="entry name" value="B12-binding"/>
    <property type="match status" value="1"/>
</dbReference>
<dbReference type="Gene3D" id="3.80.30.20">
    <property type="entry name" value="tm_1862 like domain"/>
    <property type="match status" value="1"/>
</dbReference>
<dbReference type="SFLD" id="SFLDS00029">
    <property type="entry name" value="Radical_SAM"/>
    <property type="match status" value="1"/>
</dbReference>
<dbReference type="SMART" id="SM00729">
    <property type="entry name" value="Elp3"/>
    <property type="match status" value="1"/>
</dbReference>
<evidence type="ECO:0000313" key="8">
    <source>
        <dbReference type="EMBL" id="MBG6134241.1"/>
    </source>
</evidence>
<keyword evidence="4" id="KW-0408">Iron</keyword>
<evidence type="ECO:0000256" key="5">
    <source>
        <dbReference type="ARBA" id="ARBA00023014"/>
    </source>
</evidence>
<dbReference type="GO" id="GO:0005829">
    <property type="term" value="C:cytosol"/>
    <property type="evidence" value="ECO:0007669"/>
    <property type="project" value="TreeGrafter"/>
</dbReference>
<dbReference type="PROSITE" id="PS51332">
    <property type="entry name" value="B12_BINDING"/>
    <property type="match status" value="1"/>
</dbReference>
<proteinExistence type="predicted"/>
<gene>
    <name evidence="8" type="ORF">IW245_000435</name>
</gene>
<dbReference type="InterPro" id="IPR007197">
    <property type="entry name" value="rSAM"/>
</dbReference>
<evidence type="ECO:0000256" key="3">
    <source>
        <dbReference type="ARBA" id="ARBA00022723"/>
    </source>
</evidence>
<dbReference type="GO" id="GO:0051536">
    <property type="term" value="F:iron-sulfur cluster binding"/>
    <property type="evidence" value="ECO:0007669"/>
    <property type="project" value="UniProtKB-KW"/>
</dbReference>
<dbReference type="InterPro" id="IPR006638">
    <property type="entry name" value="Elp3/MiaA/NifB-like_rSAM"/>
</dbReference>
<organism evidence="8 9">
    <name type="scientific">Longispora fulva</name>
    <dbReference type="NCBI Taxonomy" id="619741"/>
    <lineage>
        <taxon>Bacteria</taxon>
        <taxon>Bacillati</taxon>
        <taxon>Actinomycetota</taxon>
        <taxon>Actinomycetes</taxon>
        <taxon>Micromonosporales</taxon>
        <taxon>Micromonosporaceae</taxon>
        <taxon>Longispora</taxon>
    </lineage>
</organism>
<dbReference type="PANTHER" id="PTHR43409">
    <property type="entry name" value="ANAEROBIC MAGNESIUM-PROTOPORPHYRIN IX MONOMETHYL ESTER CYCLASE-RELATED"/>
    <property type="match status" value="1"/>
</dbReference>
<dbReference type="Gene3D" id="3.40.50.280">
    <property type="entry name" value="Cobalamin-binding domain"/>
    <property type="match status" value="1"/>
</dbReference>
<feature type="domain" description="Radical SAM core" evidence="7">
    <location>
        <begin position="188"/>
        <end position="429"/>
    </location>
</feature>
<dbReference type="GO" id="GO:0046872">
    <property type="term" value="F:metal ion binding"/>
    <property type="evidence" value="ECO:0007669"/>
    <property type="project" value="UniProtKB-KW"/>
</dbReference>
<dbReference type="SFLD" id="SFLDF00317">
    <property type="entry name" value="thioacetal_methlytransferase"/>
    <property type="match status" value="1"/>
</dbReference>
<dbReference type="NCBIfam" id="NF033712">
    <property type="entry name" value="B12_rSAM_KedN5"/>
    <property type="match status" value="1"/>
</dbReference>
<dbReference type="SUPFAM" id="SSF102114">
    <property type="entry name" value="Radical SAM enzymes"/>
    <property type="match status" value="1"/>
</dbReference>
<evidence type="ECO:0000256" key="1">
    <source>
        <dbReference type="ARBA" id="ARBA00001966"/>
    </source>
</evidence>
<dbReference type="InterPro" id="IPR006158">
    <property type="entry name" value="Cobalamin-bd"/>
</dbReference>
<dbReference type="CDD" id="cd01335">
    <property type="entry name" value="Radical_SAM"/>
    <property type="match status" value="1"/>
</dbReference>
<dbReference type="InterPro" id="IPR058240">
    <property type="entry name" value="rSAM_sf"/>
</dbReference>
<evidence type="ECO:0000313" key="9">
    <source>
        <dbReference type="Proteomes" id="UP000622552"/>
    </source>
</evidence>
<dbReference type="PROSITE" id="PS51918">
    <property type="entry name" value="RADICAL_SAM"/>
    <property type="match status" value="1"/>
</dbReference>
<feature type="domain" description="B12-binding" evidence="6">
    <location>
        <begin position="1"/>
        <end position="140"/>
    </location>
</feature>
<evidence type="ECO:0000256" key="2">
    <source>
        <dbReference type="ARBA" id="ARBA00022691"/>
    </source>
</evidence>
<keyword evidence="3" id="KW-0479">Metal-binding</keyword>
<dbReference type="Proteomes" id="UP000622552">
    <property type="component" value="Unassembled WGS sequence"/>
</dbReference>
<comment type="cofactor">
    <cofactor evidence="1">
        <name>[4Fe-4S] cluster</name>
        <dbReference type="ChEBI" id="CHEBI:49883"/>
    </cofactor>
</comment>
<name>A0A8J7KIL5_9ACTN</name>
<dbReference type="SFLD" id="SFLDG01123">
    <property type="entry name" value="methyltransferase_(Class_B)"/>
    <property type="match status" value="1"/>
</dbReference>
<evidence type="ECO:0000256" key="4">
    <source>
        <dbReference type="ARBA" id="ARBA00023004"/>
    </source>
</evidence>
<dbReference type="AlphaFoldDB" id="A0A8J7KIL5"/>
<keyword evidence="9" id="KW-1185">Reference proteome</keyword>
<dbReference type="GO" id="GO:0031419">
    <property type="term" value="F:cobalamin binding"/>
    <property type="evidence" value="ECO:0007669"/>
    <property type="project" value="InterPro"/>
</dbReference>
<dbReference type="SFLD" id="SFLDF00436">
    <property type="entry name" value="pactamycin_C-methyltransferase"/>
    <property type="match status" value="1"/>
</dbReference>
<dbReference type="InterPro" id="IPR023404">
    <property type="entry name" value="rSAM_horseshoe"/>
</dbReference>
<dbReference type="GO" id="GO:0003824">
    <property type="term" value="F:catalytic activity"/>
    <property type="evidence" value="ECO:0007669"/>
    <property type="project" value="InterPro"/>
</dbReference>
<accession>A0A8J7KIL5</accession>
<dbReference type="Pfam" id="PF04055">
    <property type="entry name" value="Radical_SAM"/>
    <property type="match status" value="1"/>
</dbReference>
<dbReference type="PANTHER" id="PTHR43409:SF16">
    <property type="entry name" value="SLR0320 PROTEIN"/>
    <property type="match status" value="1"/>
</dbReference>
<keyword evidence="5" id="KW-0411">Iron-sulfur</keyword>